<evidence type="ECO:0000256" key="10">
    <source>
        <dbReference type="ARBA" id="ARBA00066427"/>
    </source>
</evidence>
<proteinExistence type="inferred from homology"/>
<evidence type="ECO:0000313" key="16">
    <source>
        <dbReference type="EMBL" id="ABX24412.1"/>
    </source>
</evidence>
<dbReference type="STRING" id="41514.SARI_04643"/>
<organism evidence="16 17">
    <name type="scientific">Salmonella arizonae (strain ATCC BAA-731 / CDC346-86 / RSK2980)</name>
    <dbReference type="NCBI Taxonomy" id="41514"/>
    <lineage>
        <taxon>Bacteria</taxon>
        <taxon>Pseudomonadati</taxon>
        <taxon>Pseudomonadota</taxon>
        <taxon>Gammaproteobacteria</taxon>
        <taxon>Enterobacterales</taxon>
        <taxon>Enterobacteriaceae</taxon>
        <taxon>Salmonella</taxon>
    </lineage>
</organism>
<comment type="function">
    <text evidence="8">Specifically catalyzes the decarboxylation of meso-diaminopimelate (meso-DAP) to L-lysine. Is not active against the DD- or LL-isomers of diaminopimelate.</text>
</comment>
<dbReference type="Gene3D" id="3.20.20.10">
    <property type="entry name" value="Alanine racemase"/>
    <property type="match status" value="1"/>
</dbReference>
<dbReference type="HOGENOM" id="CLU_026444_0_2_6"/>
<dbReference type="PRINTS" id="PR01179">
    <property type="entry name" value="ODADCRBXLASE"/>
</dbReference>
<comment type="pathway">
    <text evidence="9 11 13">Amino-acid biosynthesis; L-lysine biosynthesis via DAP pathway; L-lysine from DL-2,6-diaminopimelate: step 1/1.</text>
</comment>
<dbReference type="InterPro" id="IPR022653">
    <property type="entry name" value="De-COase2_pyr-phos_BS"/>
</dbReference>
<dbReference type="NCBIfam" id="TIGR01048">
    <property type="entry name" value="lysA"/>
    <property type="match status" value="1"/>
</dbReference>
<dbReference type="EMBL" id="CP000880">
    <property type="protein sequence ID" value="ABX24412.1"/>
    <property type="molecule type" value="Genomic_DNA"/>
</dbReference>
<evidence type="ECO:0000256" key="2">
    <source>
        <dbReference type="ARBA" id="ARBA00022605"/>
    </source>
</evidence>
<dbReference type="PROSITE" id="PS00878">
    <property type="entry name" value="ODR_DC_2_1"/>
    <property type="match status" value="1"/>
</dbReference>
<evidence type="ECO:0000256" key="8">
    <source>
        <dbReference type="ARBA" id="ARBA00053107"/>
    </source>
</evidence>
<dbReference type="Gene3D" id="2.40.37.10">
    <property type="entry name" value="Lyase, Ornithine Decarboxylase, Chain A, domain 1"/>
    <property type="match status" value="1"/>
</dbReference>
<evidence type="ECO:0000256" key="12">
    <source>
        <dbReference type="PIRSR" id="PIRSR600183-50"/>
    </source>
</evidence>
<keyword evidence="4 11" id="KW-0663">Pyridoxal phosphate</keyword>
<comment type="catalytic activity">
    <reaction evidence="7 11 13">
        <text>meso-2,6-diaminopimelate + H(+) = L-lysine + CO2</text>
        <dbReference type="Rhea" id="RHEA:15101"/>
        <dbReference type="ChEBI" id="CHEBI:15378"/>
        <dbReference type="ChEBI" id="CHEBI:16526"/>
        <dbReference type="ChEBI" id="CHEBI:32551"/>
        <dbReference type="ChEBI" id="CHEBI:57791"/>
        <dbReference type="EC" id="4.1.1.20"/>
    </reaction>
</comment>
<feature type="binding site" evidence="11">
    <location>
        <position position="335"/>
    </location>
    <ligand>
        <name>substrate</name>
    </ligand>
</feature>
<dbReference type="GO" id="GO:0009089">
    <property type="term" value="P:lysine biosynthetic process via diaminopimelate"/>
    <property type="evidence" value="ECO:0007669"/>
    <property type="project" value="UniProtKB-UniRule"/>
</dbReference>
<dbReference type="Pfam" id="PF00278">
    <property type="entry name" value="Orn_DAP_Arg_deC"/>
    <property type="match status" value="1"/>
</dbReference>
<evidence type="ECO:0000256" key="11">
    <source>
        <dbReference type="HAMAP-Rule" id="MF_02120"/>
    </source>
</evidence>
<comment type="similarity">
    <text evidence="11">Belongs to the Orn/Lys/Arg decarboxylase class-II family. LysA subfamily.</text>
</comment>
<dbReference type="InterPro" id="IPR009006">
    <property type="entry name" value="Ala_racemase/Decarboxylase_C"/>
</dbReference>
<keyword evidence="2 11" id="KW-0028">Amino-acid biosynthesis</keyword>
<dbReference type="InterPro" id="IPR002986">
    <property type="entry name" value="DAP_deCOOHase_LysA"/>
</dbReference>
<evidence type="ECO:0000256" key="7">
    <source>
        <dbReference type="ARBA" id="ARBA00050464"/>
    </source>
</evidence>
<keyword evidence="6 11" id="KW-0456">Lyase</keyword>
<evidence type="ECO:0000313" key="17">
    <source>
        <dbReference type="Proteomes" id="UP000002084"/>
    </source>
</evidence>
<dbReference type="KEGG" id="ses:SARI_04643"/>
<dbReference type="PROSITE" id="PS00879">
    <property type="entry name" value="ODR_DC_2_2"/>
    <property type="match status" value="1"/>
</dbReference>
<feature type="binding site" evidence="11">
    <location>
        <position position="371"/>
    </location>
    <ligand>
        <name>substrate</name>
    </ligand>
</feature>
<dbReference type="CDD" id="cd06828">
    <property type="entry name" value="PLPDE_III_DapDC"/>
    <property type="match status" value="1"/>
</dbReference>
<sequence>MHRLTIKRYFLFQLKYGVIVKKPVPEFVMSLPRHYAETDLNAENLLRLSAEFGCPVWVYDARIIRRQITALQQFDVVRFAQKACSNIHILRLMRAQGVKVDSVSLGEIERALAAGYDPQTRPDDIVFTADVIDAATLARVSELRIPVNAGSVDMLAQLGQVSPGHRVWLRLNPGFGHGHSQKTNTGGENSKHGIWHSDLPAALAVMRQYRLKLVGIHMHIGSGVDYGHLKQVCGAMVRQVLECGQDLEAISAGGGLSIPYREGEESVDTRHYYGLWNAAREQIARHLGHAVKLEIEPGRFLVAQSGVLVTQIRSVKQMGSRRFVLVDAGFNDLMRPAMYGSYHRISALAADGRSLENGPKVETVVAGPLCESGDVFTQQEGGMVETRVLPAVTPGDYLVLHDTGAYGASMSSNYNSRPLLPEVLFDNGQARLIRRRQTIEELLALEML</sequence>
<dbReference type="PANTHER" id="PTHR43727:SF2">
    <property type="entry name" value="GROUP IV DECARBOXYLASE"/>
    <property type="match status" value="1"/>
</dbReference>
<evidence type="ECO:0000256" key="4">
    <source>
        <dbReference type="ARBA" id="ARBA00022898"/>
    </source>
</evidence>
<comment type="subunit">
    <text evidence="11">Homodimer.</text>
</comment>
<feature type="binding site" evidence="11">
    <location>
        <position position="255"/>
    </location>
    <ligand>
        <name>pyridoxal 5'-phosphate</name>
        <dbReference type="ChEBI" id="CHEBI:597326"/>
    </ligand>
</feature>
<dbReference type="PRINTS" id="PR01181">
    <property type="entry name" value="DAPDCRBXLASE"/>
</dbReference>
<feature type="binding site" evidence="11">
    <location>
        <position position="406"/>
    </location>
    <ligand>
        <name>pyridoxal 5'-phosphate</name>
        <dbReference type="ChEBI" id="CHEBI:597326"/>
    </ligand>
</feature>
<feature type="binding site" evidence="11">
    <location>
        <position position="299"/>
    </location>
    <ligand>
        <name>substrate</name>
    </ligand>
</feature>
<evidence type="ECO:0000259" key="14">
    <source>
        <dbReference type="Pfam" id="PF00278"/>
    </source>
</evidence>
<evidence type="ECO:0000256" key="9">
    <source>
        <dbReference type="ARBA" id="ARBA00060643"/>
    </source>
</evidence>
<keyword evidence="17" id="KW-1185">Reference proteome</keyword>
<name>A9MRL4_SALAR</name>
<accession>A9MRL4</accession>
<keyword evidence="3 11" id="KW-0210">Decarboxylase</keyword>
<dbReference type="InterPro" id="IPR029066">
    <property type="entry name" value="PLP-binding_barrel"/>
</dbReference>
<dbReference type="AlphaFoldDB" id="A9MRL4"/>
<feature type="modified residue" description="N6-(pyridoxal phosphate)lysine" evidence="11 12">
    <location>
        <position position="82"/>
    </location>
</feature>
<feature type="binding site" evidence="11">
    <location>
        <position position="406"/>
    </location>
    <ligand>
        <name>substrate</name>
    </ligand>
</feature>
<feature type="domain" description="Orn/DAP/Arg decarboxylase 2 N-terminal" evidence="15">
    <location>
        <begin position="61"/>
        <end position="303"/>
    </location>
</feature>
<dbReference type="HAMAP" id="MF_02120">
    <property type="entry name" value="LysA"/>
    <property type="match status" value="1"/>
</dbReference>
<evidence type="ECO:0000256" key="1">
    <source>
        <dbReference type="ARBA" id="ARBA00001933"/>
    </source>
</evidence>
<dbReference type="EC" id="4.1.1.20" evidence="10 11"/>
<keyword evidence="5 11" id="KW-0457">Lysine biosynthesis</keyword>
<comment type="cofactor">
    <cofactor evidence="1 11 12 13">
        <name>pyridoxal 5'-phosphate</name>
        <dbReference type="ChEBI" id="CHEBI:597326"/>
    </cofactor>
</comment>
<feature type="domain" description="Orn/DAP/Arg decarboxylase 2 C-terminal" evidence="14">
    <location>
        <begin position="58"/>
        <end position="404"/>
    </location>
</feature>
<evidence type="ECO:0000256" key="13">
    <source>
        <dbReference type="RuleBase" id="RU003738"/>
    </source>
</evidence>
<dbReference type="Proteomes" id="UP000002084">
    <property type="component" value="Chromosome"/>
</dbReference>
<evidence type="ECO:0000259" key="15">
    <source>
        <dbReference type="Pfam" id="PF02784"/>
    </source>
</evidence>
<dbReference type="InterPro" id="IPR022657">
    <property type="entry name" value="De-COase2_CS"/>
</dbReference>
<evidence type="ECO:0000256" key="6">
    <source>
        <dbReference type="ARBA" id="ARBA00023239"/>
    </source>
</evidence>
<feature type="binding site" evidence="11">
    <location>
        <position position="339"/>
    </location>
    <ligand>
        <name>substrate</name>
    </ligand>
</feature>
<dbReference type="InterPro" id="IPR000183">
    <property type="entry name" value="Orn/DAP/Arg_de-COase"/>
</dbReference>
<dbReference type="FunFam" id="2.40.37.10:FF:000007">
    <property type="entry name" value="Diaminopimelate decarboxylase"/>
    <property type="match status" value="1"/>
</dbReference>
<dbReference type="GO" id="GO:0008836">
    <property type="term" value="F:diaminopimelate decarboxylase activity"/>
    <property type="evidence" value="ECO:0007669"/>
    <property type="project" value="UniProtKB-UniRule"/>
</dbReference>
<dbReference type="GO" id="GO:0030170">
    <property type="term" value="F:pyridoxal phosphate binding"/>
    <property type="evidence" value="ECO:0007669"/>
    <property type="project" value="UniProtKB-UniRule"/>
</dbReference>
<dbReference type="SUPFAM" id="SSF50621">
    <property type="entry name" value="Alanine racemase C-terminal domain-like"/>
    <property type="match status" value="1"/>
</dbReference>
<dbReference type="UniPathway" id="UPA00034">
    <property type="reaction ID" value="UER00027"/>
</dbReference>
<dbReference type="InterPro" id="IPR022644">
    <property type="entry name" value="De-COase2_N"/>
</dbReference>
<reference evidence="16 17" key="1">
    <citation type="submission" date="2007-11" db="EMBL/GenBank/DDBJ databases">
        <authorList>
            <consortium name="The Salmonella enterica serovar Arizonae Genome Sequencing Project"/>
            <person name="McClelland M."/>
            <person name="Sanderson E.K."/>
            <person name="Porwollik S."/>
            <person name="Spieth J."/>
            <person name="Clifton W.S."/>
            <person name="Fulton R."/>
            <person name="Chunyan W."/>
            <person name="Wollam A."/>
            <person name="Shah N."/>
            <person name="Pepin K."/>
            <person name="Bhonagiri V."/>
            <person name="Nash W."/>
            <person name="Johnson M."/>
            <person name="Thiruvilangam P."/>
            <person name="Wilson R."/>
        </authorList>
    </citation>
    <scope>NUCLEOTIDE SEQUENCE [LARGE SCALE GENOMIC DNA]</scope>
    <source>
        <strain evidence="17">ATCC BAA-731 / CDC346-86 / RSK2980</strain>
    </source>
</reference>
<feature type="active site" description="Proton donor" evidence="12">
    <location>
        <position position="370"/>
    </location>
</feature>
<dbReference type="InterPro" id="IPR022643">
    <property type="entry name" value="De-COase2_C"/>
</dbReference>
<gene>
    <name evidence="11" type="primary">lysA</name>
    <name evidence="16" type="ordered locus">SARI_04643</name>
</gene>
<dbReference type="Pfam" id="PF02784">
    <property type="entry name" value="Orn_Arg_deC_N"/>
    <property type="match status" value="1"/>
</dbReference>
<protein>
    <recommendedName>
        <fullName evidence="10 11">Diaminopimelate decarboxylase</fullName>
        <shortName evidence="11">DAP decarboxylase</shortName>
        <shortName evidence="11">DAPDC</shortName>
        <ecNumber evidence="10 11">4.1.1.20</ecNumber>
    </recommendedName>
</protein>
<dbReference type="SUPFAM" id="SSF51419">
    <property type="entry name" value="PLP-binding barrel"/>
    <property type="match status" value="1"/>
</dbReference>
<dbReference type="PANTHER" id="PTHR43727">
    <property type="entry name" value="DIAMINOPIMELATE DECARBOXYLASE"/>
    <property type="match status" value="1"/>
</dbReference>
<evidence type="ECO:0000256" key="3">
    <source>
        <dbReference type="ARBA" id="ARBA00022793"/>
    </source>
</evidence>
<evidence type="ECO:0000256" key="5">
    <source>
        <dbReference type="ARBA" id="ARBA00023154"/>
    </source>
</evidence>
<feature type="binding site" evidence="11">
    <location>
        <begin position="296"/>
        <end position="299"/>
    </location>
    <ligand>
        <name>pyridoxal 5'-phosphate</name>
        <dbReference type="ChEBI" id="CHEBI:597326"/>
    </ligand>
</feature>
<dbReference type="FunFam" id="3.20.20.10:FF:000009">
    <property type="entry name" value="Diaminopimelate decarboxylase"/>
    <property type="match status" value="1"/>
</dbReference>